<dbReference type="GO" id="GO:0044780">
    <property type="term" value="P:bacterial-type flagellum assembly"/>
    <property type="evidence" value="ECO:0007669"/>
    <property type="project" value="InterPro"/>
</dbReference>
<evidence type="ECO:0000256" key="6">
    <source>
        <dbReference type="ARBA" id="ARBA00023143"/>
    </source>
</evidence>
<evidence type="ECO:0000256" key="5">
    <source>
        <dbReference type="ARBA" id="ARBA00022525"/>
    </source>
</evidence>
<dbReference type="NCBIfam" id="TIGR02492">
    <property type="entry name" value="flgK_ends"/>
    <property type="match status" value="1"/>
</dbReference>
<evidence type="ECO:0000256" key="2">
    <source>
        <dbReference type="ARBA" id="ARBA00004613"/>
    </source>
</evidence>
<organism evidence="11 12">
    <name type="scientific">Clostridium uliginosum</name>
    <dbReference type="NCBI Taxonomy" id="119641"/>
    <lineage>
        <taxon>Bacteria</taxon>
        <taxon>Bacillati</taxon>
        <taxon>Bacillota</taxon>
        <taxon>Clostridia</taxon>
        <taxon>Eubacteriales</taxon>
        <taxon>Clostridiaceae</taxon>
        <taxon>Clostridium</taxon>
    </lineage>
</organism>
<keyword evidence="11" id="KW-0282">Flagellum</keyword>
<evidence type="ECO:0000259" key="10">
    <source>
        <dbReference type="Pfam" id="PF22638"/>
    </source>
</evidence>
<dbReference type="PANTHER" id="PTHR30033">
    <property type="entry name" value="FLAGELLAR HOOK-ASSOCIATED PROTEIN 1"/>
    <property type="match status" value="1"/>
</dbReference>
<keyword evidence="5 7" id="KW-0964">Secreted</keyword>
<evidence type="ECO:0000256" key="1">
    <source>
        <dbReference type="ARBA" id="ARBA00004365"/>
    </source>
</evidence>
<evidence type="ECO:0000313" key="12">
    <source>
        <dbReference type="Proteomes" id="UP000199263"/>
    </source>
</evidence>
<dbReference type="InterPro" id="IPR010930">
    <property type="entry name" value="Flg_bb/hook_C_dom"/>
</dbReference>
<keyword evidence="11" id="KW-0966">Cell projection</keyword>
<dbReference type="OrthoDB" id="9802553at2"/>
<dbReference type="GO" id="GO:0005198">
    <property type="term" value="F:structural molecule activity"/>
    <property type="evidence" value="ECO:0007669"/>
    <property type="project" value="UniProtKB-UniRule"/>
</dbReference>
<dbReference type="GO" id="GO:0009424">
    <property type="term" value="C:bacterial-type flagellum hook"/>
    <property type="evidence" value="ECO:0007669"/>
    <property type="project" value="UniProtKB-UniRule"/>
</dbReference>
<accession>A0A1I1KP69</accession>
<reference evidence="11 12" key="1">
    <citation type="submission" date="2016-10" db="EMBL/GenBank/DDBJ databases">
        <authorList>
            <person name="de Groot N.N."/>
        </authorList>
    </citation>
    <scope>NUCLEOTIDE SEQUENCE [LARGE SCALE GENOMIC DNA]</scope>
    <source>
        <strain evidence="11 12">DSM 12992</strain>
    </source>
</reference>
<evidence type="ECO:0000259" key="9">
    <source>
        <dbReference type="Pfam" id="PF06429"/>
    </source>
</evidence>
<name>A0A1I1KP69_9CLOT</name>
<dbReference type="InterPro" id="IPR002371">
    <property type="entry name" value="FlgK"/>
</dbReference>
<evidence type="ECO:0000256" key="7">
    <source>
        <dbReference type="RuleBase" id="RU362065"/>
    </source>
</evidence>
<comment type="similarity">
    <text evidence="3 7">Belongs to the flagella basal body rod proteins family.</text>
</comment>
<dbReference type="GO" id="GO:0005576">
    <property type="term" value="C:extracellular region"/>
    <property type="evidence" value="ECO:0007669"/>
    <property type="project" value="UniProtKB-SubCell"/>
</dbReference>
<sequence>MAGLFDTFTVAKRGLNVQQGAINTTSHNIANANTVGFSRQRAVATTTRPFGGMSKFDTCSVGQVGTGAEISSIERIRDSFMDYQVREQNGKLGISQVKDKSLNEVQGIFGEPSDSGIQQILGEFYDSFQELEKTPEKSAARTVALQKASTLADGLNNIYTQLENSISNDQQLLQINIKDVNSYLNQINELNKQISSVCAVGQKPNDLMDSRDNLLDQLSSKFGITIDRKDREAIDLKADGFQNSKNPINNLVNSSPTDDKYTRFSYVKSADVTKDKDGNPTGEVILKYYPLGNLQVEPKTITITGDPKKAQETADNLIQNRILIANKNGIVSDKDENEITSMTSFDDINKKVFQTYKCDPATNSVSIDANQIKGEIAGNQGVQNNVKDYMKKLDQIAAALAYSVNAIQTGSSDGTKQITDILVFTNGTDENGISAKNITLNKALLEDVSKLNCGATSEKGERAGERALAIAKLRDLKINMASIKDIDNREKFFKSDCSGISFSSAENISLQASKEGTTIDAYFRDITNTLGVNAEAAIRDVDTVGKQLQDLQMQRLSTSGVSLDEETTNLIQFQHAYQANAKVISTVDELLDVVINGLKK</sequence>
<dbReference type="STRING" id="119641.SAMN05421842_10621"/>
<keyword evidence="6 7" id="KW-0975">Bacterial flagellum</keyword>
<evidence type="ECO:0000313" key="11">
    <source>
        <dbReference type="EMBL" id="SFC60478.1"/>
    </source>
</evidence>
<evidence type="ECO:0000256" key="3">
    <source>
        <dbReference type="ARBA" id="ARBA00009677"/>
    </source>
</evidence>
<comment type="subcellular location">
    <subcellularLocation>
        <location evidence="1 7">Bacterial flagellum</location>
    </subcellularLocation>
    <subcellularLocation>
        <location evidence="2 7">Secreted</location>
    </subcellularLocation>
</comment>
<dbReference type="PANTHER" id="PTHR30033:SF1">
    <property type="entry name" value="FLAGELLAR HOOK-ASSOCIATED PROTEIN 1"/>
    <property type="match status" value="1"/>
</dbReference>
<evidence type="ECO:0000259" key="8">
    <source>
        <dbReference type="Pfam" id="PF00460"/>
    </source>
</evidence>
<dbReference type="AlphaFoldDB" id="A0A1I1KP69"/>
<dbReference type="PRINTS" id="PR01005">
    <property type="entry name" value="FLGHOOKAP1"/>
</dbReference>
<dbReference type="EMBL" id="FOMG01000006">
    <property type="protein sequence ID" value="SFC60478.1"/>
    <property type="molecule type" value="Genomic_DNA"/>
</dbReference>
<dbReference type="Pfam" id="PF06429">
    <property type="entry name" value="Flg_bbr_C"/>
    <property type="match status" value="1"/>
</dbReference>
<gene>
    <name evidence="7" type="primary">flgK</name>
    <name evidence="11" type="ORF">SAMN05421842_10621</name>
</gene>
<dbReference type="RefSeq" id="WP_090089506.1">
    <property type="nucleotide sequence ID" value="NZ_FOMG01000006.1"/>
</dbReference>
<evidence type="ECO:0000256" key="4">
    <source>
        <dbReference type="ARBA" id="ARBA00016244"/>
    </source>
</evidence>
<protein>
    <recommendedName>
        <fullName evidence="4 7">Flagellar hook-associated protein 1</fullName>
        <shortName evidence="7">HAP1</shortName>
    </recommendedName>
</protein>
<dbReference type="InterPro" id="IPR053927">
    <property type="entry name" value="FlgK_helical"/>
</dbReference>
<keyword evidence="12" id="KW-1185">Reference proteome</keyword>
<feature type="domain" description="Flagellar basal-body/hook protein C-terminal" evidence="9">
    <location>
        <begin position="554"/>
        <end position="596"/>
    </location>
</feature>
<dbReference type="SUPFAM" id="SSF64518">
    <property type="entry name" value="Phase 1 flagellin"/>
    <property type="match status" value="1"/>
</dbReference>
<feature type="domain" description="Flagellar basal body rod protein N-terminal" evidence="8">
    <location>
        <begin position="10"/>
        <end position="37"/>
    </location>
</feature>
<dbReference type="InterPro" id="IPR001444">
    <property type="entry name" value="Flag_bb_rod_N"/>
</dbReference>
<dbReference type="Proteomes" id="UP000199263">
    <property type="component" value="Unassembled WGS sequence"/>
</dbReference>
<dbReference type="Pfam" id="PF00460">
    <property type="entry name" value="Flg_bb_rod"/>
    <property type="match status" value="1"/>
</dbReference>
<keyword evidence="11" id="KW-0969">Cilium</keyword>
<dbReference type="Pfam" id="PF22638">
    <property type="entry name" value="FlgK_D1"/>
    <property type="match status" value="1"/>
</dbReference>
<feature type="domain" description="Flagellar hook-associated protein FlgK helical" evidence="10">
    <location>
        <begin position="102"/>
        <end position="242"/>
    </location>
</feature>
<proteinExistence type="inferred from homology"/>